<dbReference type="GO" id="GO:0016114">
    <property type="term" value="P:terpenoid biosynthetic process"/>
    <property type="evidence" value="ECO:0007669"/>
    <property type="project" value="InterPro"/>
</dbReference>
<dbReference type="InterPro" id="IPR008949">
    <property type="entry name" value="Isoprenoid_synthase_dom_sf"/>
</dbReference>
<dbReference type="AlphaFoldDB" id="A0A059CEE4"/>
<dbReference type="PANTHER" id="PTHR31225:SF241">
    <property type="entry name" value="TERPENE SYNTHASE FAMILY, METAL-BINDING DOMAIN PROTEIN"/>
    <property type="match status" value="1"/>
</dbReference>
<dbReference type="Gene3D" id="1.10.600.10">
    <property type="entry name" value="Farnesyl Diphosphate Synthase"/>
    <property type="match status" value="2"/>
</dbReference>
<proteinExistence type="predicted"/>
<evidence type="ECO:0000313" key="3">
    <source>
        <dbReference type="EMBL" id="KCW76747.1"/>
    </source>
</evidence>
<protein>
    <recommendedName>
        <fullName evidence="2">Terpene synthase metal-binding domain-containing protein</fullName>
    </recommendedName>
</protein>
<dbReference type="InterPro" id="IPR050148">
    <property type="entry name" value="Terpene_synthase-like"/>
</dbReference>
<feature type="domain" description="Terpene synthase metal-binding" evidence="2">
    <location>
        <begin position="2"/>
        <end position="42"/>
    </location>
</feature>
<dbReference type="SUPFAM" id="SSF48576">
    <property type="entry name" value="Terpenoid synthases"/>
    <property type="match status" value="2"/>
</dbReference>
<dbReference type="GO" id="GO:0000287">
    <property type="term" value="F:magnesium ion binding"/>
    <property type="evidence" value="ECO:0007669"/>
    <property type="project" value="InterPro"/>
</dbReference>
<dbReference type="EMBL" id="KK198756">
    <property type="protein sequence ID" value="KCW76747.1"/>
    <property type="molecule type" value="Genomic_DNA"/>
</dbReference>
<evidence type="ECO:0000259" key="2">
    <source>
        <dbReference type="Pfam" id="PF03936"/>
    </source>
</evidence>
<dbReference type="Pfam" id="PF03936">
    <property type="entry name" value="Terpene_synth_C"/>
    <property type="match status" value="1"/>
</dbReference>
<evidence type="ECO:0000256" key="1">
    <source>
        <dbReference type="ARBA" id="ARBA00022723"/>
    </source>
</evidence>
<name>A0A059CEE4_EUCGR</name>
<dbReference type="Gramene" id="KCW76747">
    <property type="protein sequence ID" value="KCW76747"/>
    <property type="gene ID" value="EUGRSUZ_D01102"/>
</dbReference>
<gene>
    <name evidence="3" type="ORF">EUGRSUZ_D01102</name>
</gene>
<reference evidence="3" key="1">
    <citation type="submission" date="2013-07" db="EMBL/GenBank/DDBJ databases">
        <title>The genome of Eucalyptus grandis.</title>
        <authorList>
            <person name="Schmutz J."/>
            <person name="Hayes R."/>
            <person name="Myburg A."/>
            <person name="Tuskan G."/>
            <person name="Grattapaglia D."/>
            <person name="Rokhsar D.S."/>
        </authorList>
    </citation>
    <scope>NUCLEOTIDE SEQUENCE</scope>
    <source>
        <tissue evidence="3">Leaf extractions</tissue>
    </source>
</reference>
<dbReference type="GO" id="GO:0010333">
    <property type="term" value="F:terpene synthase activity"/>
    <property type="evidence" value="ECO:0007669"/>
    <property type="project" value="InterPro"/>
</dbReference>
<sequence>MARNILTRAIALIFIFDDIHDIYGILEELVPYARTIEKYTFEFDQSMCRETEEELQKRVVDAWKDINKEFLSLTASPTLVLTLFLNLSWVIDVLYTNGDCYTHSKTKLKEHVTSLFVSPFPI</sequence>
<dbReference type="InParanoid" id="A0A059CEE4"/>
<organism evidence="3">
    <name type="scientific">Eucalyptus grandis</name>
    <name type="common">Flooded gum</name>
    <dbReference type="NCBI Taxonomy" id="71139"/>
    <lineage>
        <taxon>Eukaryota</taxon>
        <taxon>Viridiplantae</taxon>
        <taxon>Streptophyta</taxon>
        <taxon>Embryophyta</taxon>
        <taxon>Tracheophyta</taxon>
        <taxon>Spermatophyta</taxon>
        <taxon>Magnoliopsida</taxon>
        <taxon>eudicotyledons</taxon>
        <taxon>Gunneridae</taxon>
        <taxon>Pentapetalae</taxon>
        <taxon>rosids</taxon>
        <taxon>malvids</taxon>
        <taxon>Myrtales</taxon>
        <taxon>Myrtaceae</taxon>
        <taxon>Myrtoideae</taxon>
        <taxon>Eucalypteae</taxon>
        <taxon>Eucalyptus</taxon>
    </lineage>
</organism>
<keyword evidence="1" id="KW-0479">Metal-binding</keyword>
<dbReference type="PANTHER" id="PTHR31225">
    <property type="entry name" value="OS04G0344100 PROTEIN-RELATED"/>
    <property type="match status" value="1"/>
</dbReference>
<dbReference type="InterPro" id="IPR005630">
    <property type="entry name" value="Terpene_synthase_metal-bd"/>
</dbReference>
<accession>A0A059CEE4</accession>